<accession>A0A0A9AU13</accession>
<dbReference type="SUPFAM" id="SSF52058">
    <property type="entry name" value="L domain-like"/>
    <property type="match status" value="1"/>
</dbReference>
<reference evidence="1" key="2">
    <citation type="journal article" date="2015" name="Data Brief">
        <title>Shoot transcriptome of the giant reed, Arundo donax.</title>
        <authorList>
            <person name="Barrero R.A."/>
            <person name="Guerrero F.D."/>
            <person name="Moolhuijzen P."/>
            <person name="Goolsby J.A."/>
            <person name="Tidwell J."/>
            <person name="Bellgard S.E."/>
            <person name="Bellgard M.I."/>
        </authorList>
    </citation>
    <scope>NUCLEOTIDE SEQUENCE</scope>
    <source>
        <tissue evidence="1">Shoot tissue taken approximately 20 cm above the soil surface</tissue>
    </source>
</reference>
<reference evidence="1" key="1">
    <citation type="submission" date="2014-09" db="EMBL/GenBank/DDBJ databases">
        <authorList>
            <person name="Magalhaes I.L.F."/>
            <person name="Oliveira U."/>
            <person name="Santos F.R."/>
            <person name="Vidigal T.H.D.A."/>
            <person name="Brescovit A.D."/>
            <person name="Santos A.J."/>
        </authorList>
    </citation>
    <scope>NUCLEOTIDE SEQUENCE</scope>
    <source>
        <tissue evidence="1">Shoot tissue taken approximately 20 cm above the soil surface</tissue>
    </source>
</reference>
<proteinExistence type="predicted"/>
<dbReference type="InterPro" id="IPR032675">
    <property type="entry name" value="LRR_dom_sf"/>
</dbReference>
<protein>
    <submittedName>
        <fullName evidence="1">Uncharacterized protein</fullName>
    </submittedName>
</protein>
<dbReference type="EMBL" id="GBRH01244517">
    <property type="protein sequence ID" value="JAD53378.1"/>
    <property type="molecule type" value="Transcribed_RNA"/>
</dbReference>
<dbReference type="AlphaFoldDB" id="A0A0A9AU13"/>
<dbReference type="PANTHER" id="PTHR36766:SF40">
    <property type="entry name" value="DISEASE RESISTANCE PROTEIN RGA3"/>
    <property type="match status" value="1"/>
</dbReference>
<sequence length="411" mass="46886">MWHHREESILFTVKSATSLFPDGAVADGLLCIKPQSLPSLQELCFDSCPIVCENAEGLKGLVTLKILEICECPRFLSYLVFQNEDMHHIEGTCLLPSSLRELKIDHAEWKLMSLHGLTAIERLSIRYSELEALDLQSCMALKYINVHCCPAIWTLQGLQSCVQLRELEVIFTPGFWRAWDLALQRDGASDELSFPVELVRTSDSSILNLSICKHLKHLWRLEFHCLCDKLVMEQEKALEQLMSLNELQFLECDYGFSIPEELRHLTSLKQLEIMSCSTTSSFPERGLPTALEHLVIVDCKYLKSLPAGMHVHSSLKKLEIKSCPQIQSLPRGGLPASLQVLRLEKCSSKLELTLAQIKLYSRSRNPYFLRDKYLASWRIISSICKIIVLLSKSKQDRSKPQHCTSEVFRHS</sequence>
<name>A0A0A9AU13_ARUDO</name>
<organism evidence="1">
    <name type="scientific">Arundo donax</name>
    <name type="common">Giant reed</name>
    <name type="synonym">Donax arundinaceus</name>
    <dbReference type="NCBI Taxonomy" id="35708"/>
    <lineage>
        <taxon>Eukaryota</taxon>
        <taxon>Viridiplantae</taxon>
        <taxon>Streptophyta</taxon>
        <taxon>Embryophyta</taxon>
        <taxon>Tracheophyta</taxon>
        <taxon>Spermatophyta</taxon>
        <taxon>Magnoliopsida</taxon>
        <taxon>Liliopsida</taxon>
        <taxon>Poales</taxon>
        <taxon>Poaceae</taxon>
        <taxon>PACMAD clade</taxon>
        <taxon>Arundinoideae</taxon>
        <taxon>Arundineae</taxon>
        <taxon>Arundo</taxon>
    </lineage>
</organism>
<dbReference type="Gene3D" id="3.80.10.10">
    <property type="entry name" value="Ribonuclease Inhibitor"/>
    <property type="match status" value="2"/>
</dbReference>
<evidence type="ECO:0000313" key="1">
    <source>
        <dbReference type="EMBL" id="JAD53378.1"/>
    </source>
</evidence>
<dbReference type="PANTHER" id="PTHR36766">
    <property type="entry name" value="PLANT BROAD-SPECTRUM MILDEW RESISTANCE PROTEIN RPW8"/>
    <property type="match status" value="1"/>
</dbReference>